<evidence type="ECO:0000313" key="1">
    <source>
        <dbReference type="EnsemblMetazoa" id="Aqu2.1.17100_001"/>
    </source>
</evidence>
<sequence length="121" mass="13693">GAVIHLCHVRYRPRAVPNNTSSILLWAPDDNMAVSSEAASNSIYPYFSHFLVSYTSSHLTPYDICWTHPLITWPSGRQGHLIRELNQHSNLSNVFIFVGDNNNVHYGTYSLMILGLCILVY</sequence>
<protein>
    <submittedName>
        <fullName evidence="1">Uncharacterized protein</fullName>
    </submittedName>
</protein>
<dbReference type="AlphaFoldDB" id="A0A1X7TQC4"/>
<organism evidence="1">
    <name type="scientific">Amphimedon queenslandica</name>
    <name type="common">Sponge</name>
    <dbReference type="NCBI Taxonomy" id="400682"/>
    <lineage>
        <taxon>Eukaryota</taxon>
        <taxon>Metazoa</taxon>
        <taxon>Porifera</taxon>
        <taxon>Demospongiae</taxon>
        <taxon>Heteroscleromorpha</taxon>
        <taxon>Haplosclerida</taxon>
        <taxon>Niphatidae</taxon>
        <taxon>Amphimedon</taxon>
    </lineage>
</organism>
<dbReference type="OrthoDB" id="2162425at2759"/>
<name>A0A1X7TQC4_AMPQE</name>
<dbReference type="EnsemblMetazoa" id="Aqu2.1.17100_001">
    <property type="protein sequence ID" value="Aqu2.1.17100_001"/>
    <property type="gene ID" value="Aqu2.1.17100"/>
</dbReference>
<proteinExistence type="predicted"/>
<accession>A0A1X7TQC4</accession>
<dbReference type="InParanoid" id="A0A1X7TQC4"/>
<reference evidence="1" key="1">
    <citation type="submission" date="2017-05" db="UniProtKB">
        <authorList>
            <consortium name="EnsemblMetazoa"/>
        </authorList>
    </citation>
    <scope>IDENTIFICATION</scope>
</reference>